<reference evidence="1 2" key="2">
    <citation type="journal article" date="2022" name="Mol. Ecol. Resour.">
        <title>The genomes of chicory, endive, great burdock and yacon provide insights into Asteraceae paleo-polyploidization history and plant inulin production.</title>
        <authorList>
            <person name="Fan W."/>
            <person name="Wang S."/>
            <person name="Wang H."/>
            <person name="Wang A."/>
            <person name="Jiang F."/>
            <person name="Liu H."/>
            <person name="Zhao H."/>
            <person name="Xu D."/>
            <person name="Zhang Y."/>
        </authorList>
    </citation>
    <scope>NUCLEOTIDE SEQUENCE [LARGE SCALE GENOMIC DNA]</scope>
    <source>
        <strain evidence="2">cv. Yunnan</strain>
        <tissue evidence="1">Leaves</tissue>
    </source>
</reference>
<reference evidence="2" key="1">
    <citation type="journal article" date="2022" name="Mol. Ecol. Resour.">
        <title>The genomes of chicory, endive, great burdock and yacon provide insights into Asteraceae palaeo-polyploidization history and plant inulin production.</title>
        <authorList>
            <person name="Fan W."/>
            <person name="Wang S."/>
            <person name="Wang H."/>
            <person name="Wang A."/>
            <person name="Jiang F."/>
            <person name="Liu H."/>
            <person name="Zhao H."/>
            <person name="Xu D."/>
            <person name="Zhang Y."/>
        </authorList>
    </citation>
    <scope>NUCLEOTIDE SEQUENCE [LARGE SCALE GENOMIC DNA]</scope>
    <source>
        <strain evidence="2">cv. Yunnan</strain>
    </source>
</reference>
<keyword evidence="2" id="KW-1185">Reference proteome</keyword>
<sequence>MELIQEEYETRKANLDETYKEMLHEFSECPEAYSAMREKNIYSILSKRFLLEHDKSASTINTNNIAGTSVYLDPEYDRTGIGKRISSEEYETRKANLDETYKEMLHEFSECPEAYL</sequence>
<evidence type="ECO:0000313" key="2">
    <source>
        <dbReference type="Proteomes" id="UP001056120"/>
    </source>
</evidence>
<dbReference type="Proteomes" id="UP001056120">
    <property type="component" value="Linkage Group LG18"/>
</dbReference>
<dbReference type="EMBL" id="CM042035">
    <property type="protein sequence ID" value="KAI3754330.1"/>
    <property type="molecule type" value="Genomic_DNA"/>
</dbReference>
<evidence type="ECO:0000313" key="1">
    <source>
        <dbReference type="EMBL" id="KAI3754330.1"/>
    </source>
</evidence>
<accession>A0ACB9E6L8</accession>
<comment type="caution">
    <text evidence="1">The sequence shown here is derived from an EMBL/GenBank/DDBJ whole genome shotgun (WGS) entry which is preliminary data.</text>
</comment>
<gene>
    <name evidence="1" type="ORF">L1987_54112</name>
</gene>
<proteinExistence type="predicted"/>
<name>A0ACB9E6L8_9ASTR</name>
<organism evidence="1 2">
    <name type="scientific">Smallanthus sonchifolius</name>
    <dbReference type="NCBI Taxonomy" id="185202"/>
    <lineage>
        <taxon>Eukaryota</taxon>
        <taxon>Viridiplantae</taxon>
        <taxon>Streptophyta</taxon>
        <taxon>Embryophyta</taxon>
        <taxon>Tracheophyta</taxon>
        <taxon>Spermatophyta</taxon>
        <taxon>Magnoliopsida</taxon>
        <taxon>eudicotyledons</taxon>
        <taxon>Gunneridae</taxon>
        <taxon>Pentapetalae</taxon>
        <taxon>asterids</taxon>
        <taxon>campanulids</taxon>
        <taxon>Asterales</taxon>
        <taxon>Asteraceae</taxon>
        <taxon>Asteroideae</taxon>
        <taxon>Heliantheae alliance</taxon>
        <taxon>Millerieae</taxon>
        <taxon>Smallanthus</taxon>
    </lineage>
</organism>
<protein>
    <submittedName>
        <fullName evidence="1">Uncharacterized protein</fullName>
    </submittedName>
</protein>